<protein>
    <recommendedName>
        <fullName evidence="3">SH3 domain-containing protein</fullName>
    </recommendedName>
</protein>
<name>A0A5B0E2L4_9HYPH</name>
<dbReference type="Proteomes" id="UP000324738">
    <property type="component" value="Unassembled WGS sequence"/>
</dbReference>
<organism evidence="1 2">
    <name type="scientific">Aureimonas fodinaquatilis</name>
    <dbReference type="NCBI Taxonomy" id="2565783"/>
    <lineage>
        <taxon>Bacteria</taxon>
        <taxon>Pseudomonadati</taxon>
        <taxon>Pseudomonadota</taxon>
        <taxon>Alphaproteobacteria</taxon>
        <taxon>Hyphomicrobiales</taxon>
        <taxon>Aurantimonadaceae</taxon>
        <taxon>Aureimonas</taxon>
    </lineage>
</organism>
<reference evidence="1 2" key="1">
    <citation type="submission" date="2019-08" db="EMBL/GenBank/DDBJ databases">
        <title>Aureimonas fodiniaquatilis sp. nov., isolated from a coal mine wastewater.</title>
        <authorList>
            <person name="Kim W."/>
        </authorList>
    </citation>
    <scope>NUCLEOTIDE SEQUENCE [LARGE SCALE GENOMIC DNA]</scope>
    <source>
        <strain evidence="1 2">CAU 1482</strain>
    </source>
</reference>
<evidence type="ECO:0000313" key="1">
    <source>
        <dbReference type="EMBL" id="KAA0971669.1"/>
    </source>
</evidence>
<evidence type="ECO:0000313" key="2">
    <source>
        <dbReference type="Proteomes" id="UP000324738"/>
    </source>
</evidence>
<accession>A0A5B0E2L4</accession>
<sequence>MYQTSRSHQTRNEERAAVGRQFINRSIAVLAAFILYAAPISVAQSQDATANDTAAASSSRLPLPRFVSLKAERANLRVGPGRDFPISWLFTKRGLPMEIIQEFEQWRRVRDSEGSEGWIYYSLLSGERSAIAAPWLSGQDVHIDVRRNNVEEAAVVARLEPGVVMKVENCTGTWCRVDVADRKGFVAQNQLWGVYPDEVF</sequence>
<proteinExistence type="predicted"/>
<comment type="caution">
    <text evidence="1">The sequence shown here is derived from an EMBL/GenBank/DDBJ whole genome shotgun (WGS) entry which is preliminary data.</text>
</comment>
<dbReference type="EMBL" id="VTWH01000001">
    <property type="protein sequence ID" value="KAA0971669.1"/>
    <property type="molecule type" value="Genomic_DNA"/>
</dbReference>
<evidence type="ECO:0008006" key="3">
    <source>
        <dbReference type="Google" id="ProtNLM"/>
    </source>
</evidence>
<keyword evidence="2" id="KW-1185">Reference proteome</keyword>
<dbReference type="InterPro" id="IPR010466">
    <property type="entry name" value="DUF1058"/>
</dbReference>
<dbReference type="AlphaFoldDB" id="A0A5B0E2L4"/>
<gene>
    <name evidence="1" type="ORF">FPY71_00590</name>
</gene>
<dbReference type="Pfam" id="PF06347">
    <property type="entry name" value="SH3_4"/>
    <property type="match status" value="2"/>
</dbReference>
<dbReference type="OrthoDB" id="9810773at2"/>
<dbReference type="Gene3D" id="2.30.30.40">
    <property type="entry name" value="SH3 Domains"/>
    <property type="match status" value="1"/>
</dbReference>